<dbReference type="Proteomes" id="UP000424872">
    <property type="component" value="Plasmid pMSR2B"/>
</dbReference>
<reference evidence="2" key="3">
    <citation type="submission" date="2023-07" db="EMBL/GenBank/DDBJ databases">
        <title>The extreme plant-growth-promoting properties of Pantoea phytobeneficialis PF55 revealed by functional and genomic analysis.</title>
        <authorList>
            <person name="Nascimento F.X."/>
            <person name="Marcio R.J."/>
        </authorList>
    </citation>
    <scope>NUCLEOTIDE SEQUENCE</scope>
    <source>
        <strain evidence="2">PF55</strain>
    </source>
</reference>
<dbReference type="InterPro" id="IPR035959">
    <property type="entry name" value="RutC-like_sf"/>
</dbReference>
<evidence type="ECO:0000313" key="2">
    <source>
        <dbReference type="EMBL" id="MDO6407496.1"/>
    </source>
</evidence>
<evidence type="ECO:0000313" key="5">
    <source>
        <dbReference type="Proteomes" id="UP001171299"/>
    </source>
</evidence>
<reference evidence="4" key="1">
    <citation type="submission" date="2017-11" db="EMBL/GenBank/DDBJ databases">
        <title>Genome sequence of Pantoea sp. MSR2.</title>
        <authorList>
            <person name="Nascimento F.X."/>
        </authorList>
    </citation>
    <scope>NUCLEOTIDE SEQUENCE [LARGE SCALE GENOMIC DNA]</scope>
    <source>
        <strain evidence="4">MSR2</strain>
        <plasmid evidence="4">pmsr2b</plasmid>
    </source>
</reference>
<dbReference type="InterPro" id="IPR013813">
    <property type="entry name" value="Endoribo_LPSP/chorism_mut-like"/>
</dbReference>
<dbReference type="Pfam" id="PF14588">
    <property type="entry name" value="YjgF_endoribonc"/>
    <property type="match status" value="1"/>
</dbReference>
<gene>
    <name evidence="3" type="ORF">CTZ24_23570</name>
    <name evidence="2" type="ORF">Q3404_13020</name>
</gene>
<dbReference type="PANTHER" id="PTHR43760:SF1">
    <property type="entry name" value="ENDORIBONUCLEASE L-PSP_CHORISMATE MUTASE-LIKE DOMAIN-CONTAINING PROTEIN"/>
    <property type="match status" value="1"/>
</dbReference>
<dbReference type="EMBL" id="CP024638">
    <property type="protein sequence ID" value="QGR09456.1"/>
    <property type="molecule type" value="Genomic_DNA"/>
</dbReference>
<name>A0AAP9HAE4_9GAMM</name>
<dbReference type="CDD" id="cd02199">
    <property type="entry name" value="YjgF_YER057c_UK114_like_1"/>
    <property type="match status" value="1"/>
</dbReference>
<dbReference type="Proteomes" id="UP001171299">
    <property type="component" value="Unassembled WGS sequence"/>
</dbReference>
<dbReference type="AlphaFoldDB" id="A0AAP9HAE4"/>
<dbReference type="PANTHER" id="PTHR43760">
    <property type="entry name" value="ENDORIBONUCLEASE-RELATED"/>
    <property type="match status" value="1"/>
</dbReference>
<feature type="domain" description="Endoribonuclease L-PSP/chorismate mutase-like" evidence="1">
    <location>
        <begin position="20"/>
        <end position="155"/>
    </location>
</feature>
<dbReference type="RefSeq" id="WP_244634083.1">
    <property type="nucleotide sequence ID" value="NZ_CP024638.1"/>
</dbReference>
<reference evidence="3" key="2">
    <citation type="journal article" date="2020" name="Environ. Microbiol.">
        <title>The extreme plant-growth-promoting properties of Pantoea phytobeneficialis MSR2 revealed by functional and genomic analysis.</title>
        <authorList>
            <person name="Nascimento F.X."/>
            <person name="Hernandez A.G."/>
            <person name="Glick B.R."/>
            <person name="Rossi M.J."/>
        </authorList>
    </citation>
    <scope>NUCLEOTIDE SEQUENCE</scope>
    <source>
        <strain evidence="3">MSR2</strain>
    </source>
</reference>
<dbReference type="EMBL" id="JAUOOM010000011">
    <property type="protein sequence ID" value="MDO6407496.1"/>
    <property type="molecule type" value="Genomic_DNA"/>
</dbReference>
<evidence type="ECO:0000259" key="1">
    <source>
        <dbReference type="Pfam" id="PF14588"/>
    </source>
</evidence>
<evidence type="ECO:0000313" key="4">
    <source>
        <dbReference type="Proteomes" id="UP000424872"/>
    </source>
</evidence>
<proteinExistence type="predicted"/>
<protein>
    <submittedName>
        <fullName evidence="2">RidA family protein</fullName>
    </submittedName>
</protein>
<accession>A0AAP9HAE4</accession>
<geneLocation type="plasmid" evidence="3">
    <name>pMSR2B</name>
</geneLocation>
<dbReference type="SUPFAM" id="SSF55298">
    <property type="entry name" value="YjgF-like"/>
    <property type="match status" value="1"/>
</dbReference>
<organism evidence="3 4">
    <name type="scientific">Pantoea phytobeneficialis</name>
    <dbReference type="NCBI Taxonomy" id="2052056"/>
    <lineage>
        <taxon>Bacteria</taxon>
        <taxon>Pseudomonadati</taxon>
        <taxon>Pseudomonadota</taxon>
        <taxon>Gammaproteobacteria</taxon>
        <taxon>Enterobacterales</taxon>
        <taxon>Erwiniaceae</taxon>
        <taxon>Pantoea</taxon>
    </lineage>
</organism>
<dbReference type="KEGG" id="ppho:CTZ24_23570"/>
<dbReference type="Gene3D" id="3.30.1330.40">
    <property type="entry name" value="RutC-like"/>
    <property type="match status" value="1"/>
</dbReference>
<keyword evidence="3" id="KW-0614">Plasmid</keyword>
<geneLocation type="plasmid" evidence="4">
    <name>pmsr2b</name>
</geneLocation>
<evidence type="ECO:0000313" key="3">
    <source>
        <dbReference type="EMBL" id="QGR09456.1"/>
    </source>
</evidence>
<sequence length="175" mass="18646">MNTSVATPLSPTDCRLSDHLHTLGIELPPVPTPVANFVTWRVFGNFLYLSGQGPLEANGHLHTGKVGDEVSVEDAYQHARLTGLNLLAVARQATGDLGAIKSVVKLLGWVNAQDSFQQHPQVINGCSDLFVEVFGEQIGRGARSAIGAGSLPQNQTVEIEAILELEEAVADGLRV</sequence>
<keyword evidence="5" id="KW-1185">Reference proteome</keyword>